<evidence type="ECO:0000313" key="1">
    <source>
        <dbReference type="EMBL" id="KON73731.1"/>
    </source>
</evidence>
<dbReference type="AlphaFoldDB" id="A0A0M0F963"/>
<dbReference type="Proteomes" id="UP000037387">
    <property type="component" value="Unassembled WGS sequence"/>
</dbReference>
<name>A0A0M0F963_CELCE</name>
<dbReference type="RefSeq" id="WP_255365394.1">
    <property type="nucleotide sequence ID" value="NZ_KQ435290.1"/>
</dbReference>
<reference evidence="1 2" key="1">
    <citation type="journal article" date="2015" name="Sci. Rep.">
        <title>Functional and structural properties of a novel cellulosome-like multienzyme complex: efficient glycoside hydrolysis of water-insoluble 7-xylosyl-10-deacetylpaclitaxel.</title>
        <authorList>
            <person name="Dou T.Y."/>
            <person name="Luan H.W."/>
            <person name="Ge G.B."/>
            <person name="Dong M.M."/>
            <person name="Zou H.F."/>
            <person name="He Y.Q."/>
            <person name="Cui P."/>
            <person name="Wang J.Y."/>
            <person name="Hao D.C."/>
            <person name="Yang S.L."/>
            <person name="Yang L."/>
        </authorList>
    </citation>
    <scope>NUCLEOTIDE SEQUENCE [LARGE SCALE GENOMIC DNA]</scope>
    <source>
        <strain evidence="1 2">F16</strain>
    </source>
</reference>
<proteinExistence type="predicted"/>
<protein>
    <recommendedName>
        <fullName evidence="3">GGDEF domain-containing protein</fullName>
    </recommendedName>
</protein>
<sequence length="265" mass="29029">MDRLLARLIYMDHLHGYTVPAPDAVRERWRRASAESVWLRPGDWYHPAVDALVEALCEERDGTPAAERLGRVRAEAGVGIGEAIDDVVCLYRAHDREPGTDLLRAVAVGWSDGYEATPVTPEVMDPESGLATSQYLVQRLRETYGVAQRAGVDAAASHGLLVVDVALDHLTGWQRFARSAAMGRALTHTFGDGHPMASLGNGLFVVLGERGADDDTLRTVLRHNIERTGLALGVTAILRRPPRVWLEPLPRTHSAAVQLLDALQR</sequence>
<dbReference type="EMBL" id="ATNL01000008">
    <property type="protein sequence ID" value="KON73731.1"/>
    <property type="molecule type" value="Genomic_DNA"/>
</dbReference>
<evidence type="ECO:0000313" key="2">
    <source>
        <dbReference type="Proteomes" id="UP000037387"/>
    </source>
</evidence>
<gene>
    <name evidence="1" type="ORF">M768_12380</name>
</gene>
<accession>A0A0M0F963</accession>
<dbReference type="PATRIC" id="fig|1350482.3.peg.2493"/>
<organism evidence="1 2">
    <name type="scientific">Cellulosimicrobium cellulans F16</name>
    <dbReference type="NCBI Taxonomy" id="1350482"/>
    <lineage>
        <taxon>Bacteria</taxon>
        <taxon>Bacillati</taxon>
        <taxon>Actinomycetota</taxon>
        <taxon>Actinomycetes</taxon>
        <taxon>Micrococcales</taxon>
        <taxon>Promicromonosporaceae</taxon>
        <taxon>Cellulosimicrobium</taxon>
    </lineage>
</organism>
<keyword evidence="2" id="KW-1185">Reference proteome</keyword>
<comment type="caution">
    <text evidence="1">The sequence shown here is derived from an EMBL/GenBank/DDBJ whole genome shotgun (WGS) entry which is preliminary data.</text>
</comment>
<evidence type="ECO:0008006" key="3">
    <source>
        <dbReference type="Google" id="ProtNLM"/>
    </source>
</evidence>